<dbReference type="InterPro" id="IPR000014">
    <property type="entry name" value="PAS"/>
</dbReference>
<evidence type="ECO:0000259" key="4">
    <source>
        <dbReference type="PROSITE" id="PS50043"/>
    </source>
</evidence>
<dbReference type="Pfam" id="PF00196">
    <property type="entry name" value="GerE"/>
    <property type="match status" value="1"/>
</dbReference>
<dbReference type="PROSITE" id="PS50043">
    <property type="entry name" value="HTH_LUXR_2"/>
    <property type="match status" value="1"/>
</dbReference>
<sequence>MSLSQADERRLLRLYDAAVAPQLWPDILQDLARSVDAVGCCFAIDNVKETLIAPPMSPELRDPLTDFVEGGWYAHDLRGRRGWPLLKTGRCVLIEHDVSTEEERQKESYYNEWLRPWDLPWWSAVGFACGESLLALALLRNARQGAFTRTEAARLSAWRPHLKRAVSLAQLLSQRQADSVLATLQHLERAAFIVDMRGRVSQLNDAAEALLGGELELHCGRLRAVRRNDDLRLQGLVAAVLAPPFPSGTVTEEPILIGSAEAGGGLLVEALPTSGLLQDVFVGTRALLVATGLGPRKAPPEERLRRLFKLTASEAAVATRMAVGRNVQETAESLSIATGTVRNHLKAIFAKTGTHRQSELVALVQRIRLR</sequence>
<evidence type="ECO:0000313" key="6">
    <source>
        <dbReference type="EMBL" id="MFC0208099.1"/>
    </source>
</evidence>
<evidence type="ECO:0000313" key="7">
    <source>
        <dbReference type="Proteomes" id="UP001589755"/>
    </source>
</evidence>
<dbReference type="RefSeq" id="WP_261519066.1">
    <property type="nucleotide sequence ID" value="NZ_JAODNW010000002.1"/>
</dbReference>
<feature type="domain" description="HTH luxR-type" evidence="4">
    <location>
        <begin position="303"/>
        <end position="368"/>
    </location>
</feature>
<keyword evidence="2" id="KW-0238">DNA-binding</keyword>
<dbReference type="Gene3D" id="1.10.10.10">
    <property type="entry name" value="Winged helix-like DNA-binding domain superfamily/Winged helix DNA-binding domain"/>
    <property type="match status" value="1"/>
</dbReference>
<comment type="caution">
    <text evidence="6">The sequence shown here is derived from an EMBL/GenBank/DDBJ whole genome shotgun (WGS) entry which is preliminary data.</text>
</comment>
<dbReference type="InterPro" id="IPR000792">
    <property type="entry name" value="Tscrpt_reg_LuxR_C"/>
</dbReference>
<feature type="domain" description="PAS" evidence="5">
    <location>
        <begin position="176"/>
        <end position="212"/>
    </location>
</feature>
<protein>
    <submittedName>
        <fullName evidence="6">Helix-turn-helix transcriptional regulator</fullName>
    </submittedName>
</protein>
<dbReference type="EMBL" id="JBHLXD010000008">
    <property type="protein sequence ID" value="MFC0208099.1"/>
    <property type="molecule type" value="Genomic_DNA"/>
</dbReference>
<dbReference type="CDD" id="cd06170">
    <property type="entry name" value="LuxR_C_like"/>
    <property type="match status" value="1"/>
</dbReference>
<proteinExistence type="predicted"/>
<dbReference type="PANTHER" id="PTHR44688">
    <property type="entry name" value="DNA-BINDING TRANSCRIPTIONAL ACTIVATOR DEVR_DOSR"/>
    <property type="match status" value="1"/>
</dbReference>
<evidence type="ECO:0000256" key="1">
    <source>
        <dbReference type="ARBA" id="ARBA00023015"/>
    </source>
</evidence>
<dbReference type="PANTHER" id="PTHR44688:SF16">
    <property type="entry name" value="DNA-BINDING TRANSCRIPTIONAL ACTIVATOR DEVR_DOSR"/>
    <property type="match status" value="1"/>
</dbReference>
<dbReference type="PROSITE" id="PS50112">
    <property type="entry name" value="PAS"/>
    <property type="match status" value="1"/>
</dbReference>
<keyword evidence="7" id="KW-1185">Reference proteome</keyword>
<dbReference type="SUPFAM" id="SSF46894">
    <property type="entry name" value="C-terminal effector domain of the bipartite response regulators"/>
    <property type="match status" value="1"/>
</dbReference>
<dbReference type="SMART" id="SM00421">
    <property type="entry name" value="HTH_LUXR"/>
    <property type="match status" value="1"/>
</dbReference>
<evidence type="ECO:0000259" key="5">
    <source>
        <dbReference type="PROSITE" id="PS50112"/>
    </source>
</evidence>
<reference evidence="6 7" key="1">
    <citation type="submission" date="2024-09" db="EMBL/GenBank/DDBJ databases">
        <authorList>
            <person name="Sun Q."/>
            <person name="Mori K."/>
        </authorList>
    </citation>
    <scope>NUCLEOTIDE SEQUENCE [LARGE SCALE GENOMIC DNA]</scope>
    <source>
        <strain evidence="6 7">CCM 8543</strain>
    </source>
</reference>
<keyword evidence="1" id="KW-0805">Transcription regulation</keyword>
<keyword evidence="3" id="KW-0804">Transcription</keyword>
<dbReference type="InterPro" id="IPR016032">
    <property type="entry name" value="Sig_transdc_resp-reg_C-effctor"/>
</dbReference>
<evidence type="ECO:0000256" key="3">
    <source>
        <dbReference type="ARBA" id="ARBA00023163"/>
    </source>
</evidence>
<name>A0ABV6D633_9HYPH</name>
<dbReference type="InterPro" id="IPR036388">
    <property type="entry name" value="WH-like_DNA-bd_sf"/>
</dbReference>
<dbReference type="Proteomes" id="UP001589755">
    <property type="component" value="Unassembled WGS sequence"/>
</dbReference>
<gene>
    <name evidence="6" type="ORF">ACFFJ2_06750</name>
</gene>
<evidence type="ECO:0000256" key="2">
    <source>
        <dbReference type="ARBA" id="ARBA00023125"/>
    </source>
</evidence>
<accession>A0ABV6D633</accession>
<organism evidence="6 7">
    <name type="scientific">Chelativorans intermedius</name>
    <dbReference type="NCBI Taxonomy" id="515947"/>
    <lineage>
        <taxon>Bacteria</taxon>
        <taxon>Pseudomonadati</taxon>
        <taxon>Pseudomonadota</taxon>
        <taxon>Alphaproteobacteria</taxon>
        <taxon>Hyphomicrobiales</taxon>
        <taxon>Phyllobacteriaceae</taxon>
        <taxon>Chelativorans</taxon>
    </lineage>
</organism>